<dbReference type="Pfam" id="PF03261">
    <property type="entry name" value="CDK5_activator"/>
    <property type="match status" value="2"/>
</dbReference>
<feature type="region of interest" description="Disordered" evidence="2">
    <location>
        <begin position="1"/>
        <end position="26"/>
    </location>
</feature>
<dbReference type="GO" id="GO:0061575">
    <property type="term" value="F:cyclin-dependent protein serine/threonine kinase activator activity"/>
    <property type="evidence" value="ECO:0007669"/>
    <property type="project" value="InterPro"/>
</dbReference>
<dbReference type="GO" id="GO:0019901">
    <property type="term" value="F:protein kinase binding"/>
    <property type="evidence" value="ECO:0007669"/>
    <property type="project" value="TreeGrafter"/>
</dbReference>
<comment type="similarity">
    <text evidence="1">Belongs to the cyclin-dependent kinase 5 activator family.</text>
</comment>
<dbReference type="Gene3D" id="1.10.472.10">
    <property type="entry name" value="Cyclin-like"/>
    <property type="match status" value="2"/>
</dbReference>
<evidence type="ECO:0000256" key="1">
    <source>
        <dbReference type="ARBA" id="ARBA00010175"/>
    </source>
</evidence>
<evidence type="ECO:0000313" key="3">
    <source>
        <dbReference type="Proteomes" id="UP000050792"/>
    </source>
</evidence>
<dbReference type="Proteomes" id="UP000050792">
    <property type="component" value="Unassembled WGS sequence"/>
</dbReference>
<dbReference type="AlphaFoldDB" id="A0A183R798"/>
<dbReference type="PANTHER" id="PTHR23401:SF0">
    <property type="entry name" value="CYCLIN-DEPENDENT KINASE 5 ACTIVATOR"/>
    <property type="match status" value="1"/>
</dbReference>
<name>A0A183R798_9TREM</name>
<dbReference type="PANTHER" id="PTHR23401">
    <property type="entry name" value="CYCLIN DEPENDANT KINASE-5 ACTIVATOR"/>
    <property type="match status" value="1"/>
</dbReference>
<evidence type="ECO:0000313" key="4">
    <source>
        <dbReference type="WBParaSite" id="SRDH1_70150.1"/>
    </source>
</evidence>
<dbReference type="GO" id="GO:0005737">
    <property type="term" value="C:cytoplasm"/>
    <property type="evidence" value="ECO:0007669"/>
    <property type="project" value="TreeGrafter"/>
</dbReference>
<keyword evidence="3" id="KW-1185">Reference proteome</keyword>
<evidence type="ECO:0000256" key="2">
    <source>
        <dbReference type="SAM" id="MobiDB-lite"/>
    </source>
</evidence>
<dbReference type="GO" id="GO:0030426">
    <property type="term" value="C:growth cone"/>
    <property type="evidence" value="ECO:0007669"/>
    <property type="project" value="TreeGrafter"/>
</dbReference>
<dbReference type="SUPFAM" id="SSF47954">
    <property type="entry name" value="Cyclin-like"/>
    <property type="match status" value="2"/>
</dbReference>
<proteinExistence type="inferred from homology"/>
<organism evidence="3 4">
    <name type="scientific">Schistosoma rodhaini</name>
    <dbReference type="NCBI Taxonomy" id="6188"/>
    <lineage>
        <taxon>Eukaryota</taxon>
        <taxon>Metazoa</taxon>
        <taxon>Spiralia</taxon>
        <taxon>Lophotrochozoa</taxon>
        <taxon>Platyhelminthes</taxon>
        <taxon>Trematoda</taxon>
        <taxon>Digenea</taxon>
        <taxon>Strigeidida</taxon>
        <taxon>Schistosomatoidea</taxon>
        <taxon>Schistosomatidae</taxon>
        <taxon>Schistosoma</taxon>
    </lineage>
</organism>
<sequence length="1026" mass="118613">MGTVLSTFSNEDSSQYPVHTPRRPLSDTHKTKEFRCYIPSTPHNRPYDEYIDQHQSINKNLNFDQNDEALTIQREYEYITGNRCTESDKTLNPANMFSLKRFLFFGLLRKTKMSVSNGIIPSLRTPDDRIHRLSVKCDGKNAVYGRGDQRKVLVNSTIETPVFYCHQQQEHLEEDSTKLVNNIRNIQLDNLQFNPISSSSYCDTSIPKEVSQFETLGITRNSCHFESRDIMNDTVSQEYRSSGQNSLTDCKSVYRKDFIIHHDTTTNNEQIKQLSEPNSRLRHRYSHCLSTEFSRKCCVTHHHNNDTIGNTMPYTPSLADLRWVAKSKGSNIKQSNEQLYVSNSPYSPIENNSTVQSCQNNSDYFHIPTSTISGNSSKQLSTFNDNASPVDTYPREYHHPHPTHHNYHQYQNNQLIVEQISRNVTDTSPSTRSCSFDMHFPLYNHHNNQSNKRNSSLCTVKDNCASIHIPPATSTLSENSSNLSCVHNCLSAHTFGILDNNTQYNYQKETNKIEEQLSSKLDRRLTEFDIGLTNPSSPIHVQRKVNVMRFDKYRKITKSISCYALKLFTHHNNNNLCQQKYQKGSDESTIMTKSFFRTNNINYDRIISKLHSDRKMNDRIKKNSSIRDVGELKRYNQQFEQCNTVTMTTTVMTTTTTTTKPTNMMNNNQKNTLIPQYYRTDAQSTDCIKCYNDRKSTGKVNGIYGMFENHKSNHKLDRYYNMKHLNHDNRSYYETSMFQTSWRRGELKKDQHQSGNGKSMNNISNTNTMSHVYNLFRQPIFKASTSELLKCLSIFIVARIQMNLLENSNRLRNSDLHGIQPAIIVTWIRAIDRALLLQGWSEVAFINPTHVVFLYMMLRNFIQNGDIHTERELHTIIMACLYLAYSYTGNEISYPLRPFLIAEANQFVAHSEGGNKKLLSNTMHMLTSSSASSATSSTIITTTTTTTTGIESCLKSKVIDEVRNRFWQYVIRIVNEKSSEMLRINAEPILFTQMFKELTLYDNIVIAMKLFSNRNYNINHNNNNNN</sequence>
<dbReference type="GO" id="GO:0016533">
    <property type="term" value="C:protein kinase 5 complex"/>
    <property type="evidence" value="ECO:0007669"/>
    <property type="project" value="InterPro"/>
</dbReference>
<accession>A0A183R798</accession>
<dbReference type="InterPro" id="IPR004944">
    <property type="entry name" value="CDK5_activator"/>
</dbReference>
<protein>
    <submittedName>
        <fullName evidence="4">Cyclin-dependent kinase 5 activator</fullName>
    </submittedName>
</protein>
<reference evidence="4" key="2">
    <citation type="submission" date="2023-11" db="UniProtKB">
        <authorList>
            <consortium name="WormBaseParasite"/>
        </authorList>
    </citation>
    <scope>IDENTIFICATION</scope>
</reference>
<feature type="compositionally biased region" description="Polar residues" evidence="2">
    <location>
        <begin position="1"/>
        <end position="17"/>
    </location>
</feature>
<dbReference type="GO" id="GO:0007411">
    <property type="term" value="P:axon guidance"/>
    <property type="evidence" value="ECO:0007669"/>
    <property type="project" value="TreeGrafter"/>
</dbReference>
<dbReference type="WBParaSite" id="SRDH1_70150.1">
    <property type="protein sequence ID" value="SRDH1_70150.1"/>
    <property type="gene ID" value="SRDH1_70150"/>
</dbReference>
<reference evidence="3" key="1">
    <citation type="submission" date="2022-06" db="EMBL/GenBank/DDBJ databases">
        <authorList>
            <person name="Berger JAMES D."/>
            <person name="Berger JAMES D."/>
        </authorList>
    </citation>
    <scope>NUCLEOTIDE SEQUENCE [LARGE SCALE GENOMIC DNA]</scope>
</reference>
<dbReference type="InterPro" id="IPR036915">
    <property type="entry name" value="Cyclin-like_sf"/>
</dbReference>